<dbReference type="WBParaSite" id="nRc.2.0.1.t11677-RA">
    <property type="protein sequence ID" value="nRc.2.0.1.t11677-RA"/>
    <property type="gene ID" value="nRc.2.0.1.g11677"/>
</dbReference>
<evidence type="ECO:0000313" key="1">
    <source>
        <dbReference type="Proteomes" id="UP000887565"/>
    </source>
</evidence>
<protein>
    <submittedName>
        <fullName evidence="2">Uncharacterized protein</fullName>
    </submittedName>
</protein>
<dbReference type="AlphaFoldDB" id="A0A915ICQ1"/>
<keyword evidence="1" id="KW-1185">Reference proteome</keyword>
<evidence type="ECO:0000313" key="2">
    <source>
        <dbReference type="WBParaSite" id="nRc.2.0.1.t11677-RA"/>
    </source>
</evidence>
<organism evidence="1 2">
    <name type="scientific">Romanomermis culicivorax</name>
    <name type="common">Nematode worm</name>
    <dbReference type="NCBI Taxonomy" id="13658"/>
    <lineage>
        <taxon>Eukaryota</taxon>
        <taxon>Metazoa</taxon>
        <taxon>Ecdysozoa</taxon>
        <taxon>Nematoda</taxon>
        <taxon>Enoplea</taxon>
        <taxon>Dorylaimia</taxon>
        <taxon>Mermithida</taxon>
        <taxon>Mermithoidea</taxon>
        <taxon>Mermithidae</taxon>
        <taxon>Romanomermis</taxon>
    </lineage>
</organism>
<sequence>MSLSKQNTNLEIPKGRTQKEFVKTIEKDLDFFVEYVNPGGRHLQKVNIPVYVFAEKEKYRLEI</sequence>
<accession>A0A915ICQ1</accession>
<name>A0A915ICQ1_ROMCU</name>
<dbReference type="Proteomes" id="UP000887565">
    <property type="component" value="Unplaced"/>
</dbReference>
<reference evidence="2" key="1">
    <citation type="submission" date="2022-11" db="UniProtKB">
        <authorList>
            <consortium name="WormBaseParasite"/>
        </authorList>
    </citation>
    <scope>IDENTIFICATION</scope>
</reference>
<proteinExistence type="predicted"/>